<proteinExistence type="predicted"/>
<dbReference type="OMA" id="MQDARPV"/>
<dbReference type="EMBL" id="LUGG01000022">
    <property type="protein sequence ID" value="OBZ68357.1"/>
    <property type="molecule type" value="Genomic_DNA"/>
</dbReference>
<sequence>MPAPESTRDSRPALGHVLRAIVRTTLATTPPYVAAAFTSAARRRLEKSNMAAGPIGAELFAKIPITGLSIPTPELHDTLKQARALYGAGMGLSSLGVLTDIVRATIGARWEENGEMDNSLAAIDLDITQAIQSSKEEMDSGRITDLPAARTTVARLHAGLIDSSADAKTWGCDPPFEQATISVEYWKL</sequence>
<dbReference type="STRING" id="5627.A0A1C7LWB5"/>
<evidence type="ECO:0000313" key="1">
    <source>
        <dbReference type="EMBL" id="OBZ68357.1"/>
    </source>
</evidence>
<name>A0A1C7LWB5_GRIFR</name>
<keyword evidence="2" id="KW-1185">Reference proteome</keyword>
<accession>A0A1C7LWB5</accession>
<protein>
    <submittedName>
        <fullName evidence="1">Uncharacterized protein</fullName>
    </submittedName>
</protein>
<evidence type="ECO:0000313" key="2">
    <source>
        <dbReference type="Proteomes" id="UP000092993"/>
    </source>
</evidence>
<gene>
    <name evidence="1" type="ORF">A0H81_11809</name>
</gene>
<reference evidence="1 2" key="1">
    <citation type="submission" date="2016-03" db="EMBL/GenBank/DDBJ databases">
        <title>Whole genome sequencing of Grifola frondosa 9006-11.</title>
        <authorList>
            <person name="Min B."/>
            <person name="Park H."/>
            <person name="Kim J.-G."/>
            <person name="Cho H."/>
            <person name="Oh Y.-L."/>
            <person name="Kong W.-S."/>
            <person name="Choi I.-G."/>
        </authorList>
    </citation>
    <scope>NUCLEOTIDE SEQUENCE [LARGE SCALE GENOMIC DNA]</scope>
    <source>
        <strain evidence="1 2">9006-11</strain>
    </source>
</reference>
<dbReference type="OrthoDB" id="3219836at2759"/>
<dbReference type="Proteomes" id="UP000092993">
    <property type="component" value="Unassembled WGS sequence"/>
</dbReference>
<dbReference type="AlphaFoldDB" id="A0A1C7LWB5"/>
<organism evidence="1 2">
    <name type="scientific">Grifola frondosa</name>
    <name type="common">Maitake</name>
    <name type="synonym">Polyporus frondosus</name>
    <dbReference type="NCBI Taxonomy" id="5627"/>
    <lineage>
        <taxon>Eukaryota</taxon>
        <taxon>Fungi</taxon>
        <taxon>Dikarya</taxon>
        <taxon>Basidiomycota</taxon>
        <taxon>Agaricomycotina</taxon>
        <taxon>Agaricomycetes</taxon>
        <taxon>Polyporales</taxon>
        <taxon>Grifolaceae</taxon>
        <taxon>Grifola</taxon>
    </lineage>
</organism>
<comment type="caution">
    <text evidence="1">The sequence shown here is derived from an EMBL/GenBank/DDBJ whole genome shotgun (WGS) entry which is preliminary data.</text>
</comment>